<feature type="domain" description="Glycine transporter" evidence="8">
    <location>
        <begin position="92"/>
        <end position="166"/>
    </location>
</feature>
<dbReference type="InterPro" id="IPR005115">
    <property type="entry name" value="Gly_transporter"/>
</dbReference>
<dbReference type="STRING" id="572479.Hprae_1357"/>
<comment type="subcellular location">
    <subcellularLocation>
        <location evidence="1">Cell membrane</location>
        <topology evidence="1">Multi-pass membrane protein</topology>
    </subcellularLocation>
</comment>
<keyword evidence="10" id="KW-1185">Reference proteome</keyword>
<feature type="transmembrane region" description="Helical" evidence="7">
    <location>
        <begin position="90"/>
        <end position="111"/>
    </location>
</feature>
<sequence>MAFITIVEFIGTIAFAMSGALRAIEKEMDYYGIIVFGITTSVGGGIIRDILINKELPVSLANPIYIIVSILAAFLVIIFYQAIIHFNQILNIFDAIGLAAFTAIGAEVAVINGFEQPFVIIILAVLTGTGGGTLRDLFANTIPYVFHKEVYAVASILGAIIFIITYNFIGNNMALYLAFAITLLVRLFCIKKDIHLKKVSV</sequence>
<gene>
    <name evidence="9" type="ordered locus">Hprae_1357</name>
</gene>
<dbReference type="Pfam" id="PF03458">
    <property type="entry name" value="Gly_transporter"/>
    <property type="match status" value="2"/>
</dbReference>
<dbReference type="RefSeq" id="WP_014553517.1">
    <property type="nucleotide sequence ID" value="NC_017455.1"/>
</dbReference>
<feature type="transmembrane region" description="Helical" evidence="7">
    <location>
        <begin position="31"/>
        <end position="52"/>
    </location>
</feature>
<feature type="transmembrane region" description="Helical" evidence="7">
    <location>
        <begin position="174"/>
        <end position="190"/>
    </location>
</feature>
<evidence type="ECO:0000256" key="2">
    <source>
        <dbReference type="ARBA" id="ARBA00008193"/>
    </source>
</evidence>
<feature type="transmembrane region" description="Helical" evidence="7">
    <location>
        <begin position="150"/>
        <end position="168"/>
    </location>
</feature>
<keyword evidence="3" id="KW-1003">Cell membrane</keyword>
<dbReference type="KEGG" id="hpk:Hprae_1357"/>
<keyword evidence="4 7" id="KW-0812">Transmembrane</keyword>
<evidence type="ECO:0000256" key="6">
    <source>
        <dbReference type="ARBA" id="ARBA00023136"/>
    </source>
</evidence>
<dbReference type="eggNOG" id="COG2860">
    <property type="taxonomic scope" value="Bacteria"/>
</dbReference>
<proteinExistence type="inferred from homology"/>
<dbReference type="EMBL" id="CP002175">
    <property type="protein sequence ID" value="ADO77490.1"/>
    <property type="molecule type" value="Genomic_DNA"/>
</dbReference>
<evidence type="ECO:0000259" key="8">
    <source>
        <dbReference type="Pfam" id="PF03458"/>
    </source>
</evidence>
<evidence type="ECO:0000313" key="10">
    <source>
        <dbReference type="Proteomes" id="UP000006866"/>
    </source>
</evidence>
<feature type="transmembrane region" description="Helical" evidence="7">
    <location>
        <begin position="6"/>
        <end position="24"/>
    </location>
</feature>
<evidence type="ECO:0000256" key="4">
    <source>
        <dbReference type="ARBA" id="ARBA00022692"/>
    </source>
</evidence>
<dbReference type="PANTHER" id="PTHR30506">
    <property type="entry name" value="INNER MEMBRANE PROTEIN"/>
    <property type="match status" value="1"/>
</dbReference>
<dbReference type="PATRIC" id="fig|572479.3.peg.1373"/>
<keyword evidence="5 7" id="KW-1133">Transmembrane helix</keyword>
<keyword evidence="6 7" id="KW-0472">Membrane</keyword>
<dbReference type="OrthoDB" id="9791874at2"/>
<dbReference type="PANTHER" id="PTHR30506:SF3">
    <property type="entry name" value="UPF0126 INNER MEMBRANE PROTEIN YADS-RELATED"/>
    <property type="match status" value="1"/>
</dbReference>
<feature type="transmembrane region" description="Helical" evidence="7">
    <location>
        <begin position="64"/>
        <end position="83"/>
    </location>
</feature>
<evidence type="ECO:0000256" key="7">
    <source>
        <dbReference type="SAM" id="Phobius"/>
    </source>
</evidence>
<evidence type="ECO:0000256" key="5">
    <source>
        <dbReference type="ARBA" id="ARBA00022989"/>
    </source>
</evidence>
<dbReference type="AlphaFoldDB" id="E3DN01"/>
<reference evidence="9 10" key="2">
    <citation type="journal article" date="2011" name="Stand. Genomic Sci.">
        <title>Complete genome sequence of the extremely halophilic Halanaerobium praevalens type strain (GSL).</title>
        <authorList>
            <person name="Ivanova N."/>
            <person name="Sikorski J."/>
            <person name="Chertkov O."/>
            <person name="Nolan M."/>
            <person name="Lucas S."/>
            <person name="Hammon N."/>
            <person name="Deshpande S."/>
            <person name="Cheng J.F."/>
            <person name="Tapia R."/>
            <person name="Han C."/>
            <person name="Goodwin L."/>
            <person name="Pitluck S."/>
            <person name="Huntemann M."/>
            <person name="Liolios K."/>
            <person name="Pagani I."/>
            <person name="Mavromatis K."/>
            <person name="Ovchinikova G."/>
            <person name="Pati A."/>
            <person name="Chen A."/>
            <person name="Palaniappan K."/>
            <person name="Land M."/>
            <person name="Hauser L."/>
            <person name="Brambilla E.M."/>
            <person name="Kannan K.P."/>
            <person name="Rohde M."/>
            <person name="Tindall B.J."/>
            <person name="Goker M."/>
            <person name="Detter J.C."/>
            <person name="Woyke T."/>
            <person name="Bristow J."/>
            <person name="Eisen J.A."/>
            <person name="Markowitz V."/>
            <person name="Hugenholtz P."/>
            <person name="Kyrpides N.C."/>
            <person name="Klenk H.P."/>
            <person name="Lapidus A."/>
        </authorList>
    </citation>
    <scope>NUCLEOTIDE SEQUENCE [LARGE SCALE GENOMIC DNA]</scope>
    <source>
        <strain evidence="10">ATCC 33744 / DSM 2228 / GSL</strain>
    </source>
</reference>
<organism evidence="9 10">
    <name type="scientific">Halanaerobium praevalens (strain ATCC 33744 / DSM 2228 / GSL)</name>
    <dbReference type="NCBI Taxonomy" id="572479"/>
    <lineage>
        <taxon>Bacteria</taxon>
        <taxon>Bacillati</taxon>
        <taxon>Bacillota</taxon>
        <taxon>Clostridia</taxon>
        <taxon>Halanaerobiales</taxon>
        <taxon>Halanaerobiaceae</taxon>
        <taxon>Halanaerobium</taxon>
    </lineage>
</organism>
<accession>E3DN01</accession>
<evidence type="ECO:0000256" key="1">
    <source>
        <dbReference type="ARBA" id="ARBA00004651"/>
    </source>
</evidence>
<dbReference type="Proteomes" id="UP000006866">
    <property type="component" value="Chromosome"/>
</dbReference>
<feature type="transmembrane region" description="Helical" evidence="7">
    <location>
        <begin position="117"/>
        <end position="138"/>
    </location>
</feature>
<protein>
    <submittedName>
        <fullName evidence="9">Uncharacterized protein family UPF0126</fullName>
    </submittedName>
</protein>
<comment type="similarity">
    <text evidence="2">Belongs to the UPF0126 family.</text>
</comment>
<name>E3DN01_HALPG</name>
<evidence type="ECO:0000256" key="3">
    <source>
        <dbReference type="ARBA" id="ARBA00022475"/>
    </source>
</evidence>
<evidence type="ECO:0000313" key="9">
    <source>
        <dbReference type="EMBL" id="ADO77490.1"/>
    </source>
</evidence>
<feature type="domain" description="Glycine transporter" evidence="8">
    <location>
        <begin position="6"/>
        <end position="80"/>
    </location>
</feature>
<reference evidence="10" key="1">
    <citation type="submission" date="2010-10" db="EMBL/GenBank/DDBJ databases">
        <title>The complete genome of Halanaerobium praevalens DSM 2228.</title>
        <authorList>
            <consortium name="US DOE Joint Genome Institute (JGI-PGF)"/>
            <person name="Lucas S."/>
            <person name="Copeland A."/>
            <person name="Lapidus A."/>
            <person name="Glavina del Rio T."/>
            <person name="Dalin E."/>
            <person name="Tice H."/>
            <person name="Bruce D."/>
            <person name="Goodwin L."/>
            <person name="Pitluck S."/>
            <person name="Kyrpides N."/>
            <person name="Mavromatis K."/>
            <person name="Ivanova N."/>
            <person name="Ovchinnikova G."/>
            <person name="Chertkov O."/>
            <person name="Detter J.C."/>
            <person name="Han C."/>
            <person name="Larimer F."/>
            <person name="Land M."/>
            <person name="Hauser L."/>
            <person name="Markowitz V."/>
            <person name="Cheng J.-F."/>
            <person name="Hugenholtz P."/>
            <person name="Woyke T."/>
            <person name="Wu D."/>
            <person name="Tindall B."/>
            <person name="Pomrenke H.G."/>
            <person name="Brambilla E."/>
            <person name="Klenk H.-P."/>
            <person name="Eisen J.A."/>
        </authorList>
    </citation>
    <scope>NUCLEOTIDE SEQUENCE [LARGE SCALE GENOMIC DNA]</scope>
    <source>
        <strain evidence="10">ATCC 33744 / DSM 2228 / GSL</strain>
    </source>
</reference>
<dbReference type="GO" id="GO:0005886">
    <property type="term" value="C:plasma membrane"/>
    <property type="evidence" value="ECO:0007669"/>
    <property type="project" value="UniProtKB-SubCell"/>
</dbReference>
<dbReference type="HOGENOM" id="CLU_064906_2_1_9"/>